<proteinExistence type="predicted"/>
<dbReference type="EMBL" id="JAXCGZ010013314">
    <property type="protein sequence ID" value="KAK7072878.1"/>
    <property type="molecule type" value="Genomic_DNA"/>
</dbReference>
<name>A0AAN9A2P2_HALRR</name>
<protein>
    <submittedName>
        <fullName evidence="1">Uncharacterized protein</fullName>
    </submittedName>
</protein>
<evidence type="ECO:0000313" key="2">
    <source>
        <dbReference type="Proteomes" id="UP001381693"/>
    </source>
</evidence>
<gene>
    <name evidence="1" type="ORF">SK128_013866</name>
</gene>
<comment type="caution">
    <text evidence="1">The sequence shown here is derived from an EMBL/GenBank/DDBJ whole genome shotgun (WGS) entry which is preliminary data.</text>
</comment>
<evidence type="ECO:0000313" key="1">
    <source>
        <dbReference type="EMBL" id="KAK7072878.1"/>
    </source>
</evidence>
<reference evidence="1 2" key="1">
    <citation type="submission" date="2023-11" db="EMBL/GenBank/DDBJ databases">
        <title>Halocaridina rubra genome assembly.</title>
        <authorList>
            <person name="Smith C."/>
        </authorList>
    </citation>
    <scope>NUCLEOTIDE SEQUENCE [LARGE SCALE GENOMIC DNA]</scope>
    <source>
        <strain evidence="1">EP-1</strain>
        <tissue evidence="1">Whole</tissue>
    </source>
</reference>
<organism evidence="1 2">
    <name type="scientific">Halocaridina rubra</name>
    <name type="common">Hawaiian red shrimp</name>
    <dbReference type="NCBI Taxonomy" id="373956"/>
    <lineage>
        <taxon>Eukaryota</taxon>
        <taxon>Metazoa</taxon>
        <taxon>Ecdysozoa</taxon>
        <taxon>Arthropoda</taxon>
        <taxon>Crustacea</taxon>
        <taxon>Multicrustacea</taxon>
        <taxon>Malacostraca</taxon>
        <taxon>Eumalacostraca</taxon>
        <taxon>Eucarida</taxon>
        <taxon>Decapoda</taxon>
        <taxon>Pleocyemata</taxon>
        <taxon>Caridea</taxon>
        <taxon>Atyoidea</taxon>
        <taxon>Atyidae</taxon>
        <taxon>Halocaridina</taxon>
    </lineage>
</organism>
<accession>A0AAN9A2P2</accession>
<dbReference type="AlphaFoldDB" id="A0AAN9A2P2"/>
<dbReference type="Proteomes" id="UP001381693">
    <property type="component" value="Unassembled WGS sequence"/>
</dbReference>
<sequence length="59" mass="6763">MDARSGWRRVKESSAVWPEKNKLVWTCGWKDTGIVLGLKKSCDKWSRKEGTPVQCQLVV</sequence>
<keyword evidence="2" id="KW-1185">Reference proteome</keyword>